<dbReference type="Proteomes" id="UP000271098">
    <property type="component" value="Unassembled WGS sequence"/>
</dbReference>
<name>A0A183E4M5_9BILA</name>
<evidence type="ECO:0000313" key="1">
    <source>
        <dbReference type="EMBL" id="VDN26922.1"/>
    </source>
</evidence>
<evidence type="ECO:0000313" key="3">
    <source>
        <dbReference type="WBParaSite" id="GPUH_0001593801-mRNA-1"/>
    </source>
</evidence>
<dbReference type="OrthoDB" id="6224010at2759"/>
<sequence>MNAEEGPLKTDDLLHLKEGEVFVDSESGKKYRVRKSAYSQQSISGPYGVGDPNDRSLRRLEADVLIPNRMDERVRKVECRETLAELTRCLKKEGEVVGLRKCQPELARYDECRLANYQKYLPECFMESLILVPLFRFNDPWFRQKITDEYVKERAEFRRTGRTAVERKWDEYCDYKRKKGDWASIGENANA</sequence>
<dbReference type="WBParaSite" id="GPUH_0001593801-mRNA-1">
    <property type="protein sequence ID" value="GPUH_0001593801-mRNA-1"/>
    <property type="gene ID" value="GPUH_0001593801"/>
</dbReference>
<accession>A0A183E4M5</accession>
<dbReference type="AlphaFoldDB" id="A0A183E4M5"/>
<protein>
    <submittedName>
        <fullName evidence="3">COX assembly mitochondrial protein</fullName>
    </submittedName>
</protein>
<evidence type="ECO:0000313" key="2">
    <source>
        <dbReference type="Proteomes" id="UP000271098"/>
    </source>
</evidence>
<reference evidence="3" key="1">
    <citation type="submission" date="2016-06" db="UniProtKB">
        <authorList>
            <consortium name="WormBaseParasite"/>
        </authorList>
    </citation>
    <scope>IDENTIFICATION</scope>
</reference>
<dbReference type="EMBL" id="UYRT01083073">
    <property type="protein sequence ID" value="VDN26922.1"/>
    <property type="molecule type" value="Genomic_DNA"/>
</dbReference>
<gene>
    <name evidence="1" type="ORF">GPUH_LOCUS15916</name>
</gene>
<keyword evidence="2" id="KW-1185">Reference proteome</keyword>
<organism evidence="3">
    <name type="scientific">Gongylonema pulchrum</name>
    <dbReference type="NCBI Taxonomy" id="637853"/>
    <lineage>
        <taxon>Eukaryota</taxon>
        <taxon>Metazoa</taxon>
        <taxon>Ecdysozoa</taxon>
        <taxon>Nematoda</taxon>
        <taxon>Chromadorea</taxon>
        <taxon>Rhabditida</taxon>
        <taxon>Spirurina</taxon>
        <taxon>Spiruromorpha</taxon>
        <taxon>Spiruroidea</taxon>
        <taxon>Gongylonematidae</taxon>
        <taxon>Gongylonema</taxon>
    </lineage>
</organism>
<proteinExistence type="predicted"/>
<reference evidence="1 2" key="2">
    <citation type="submission" date="2018-11" db="EMBL/GenBank/DDBJ databases">
        <authorList>
            <consortium name="Pathogen Informatics"/>
        </authorList>
    </citation>
    <scope>NUCLEOTIDE SEQUENCE [LARGE SCALE GENOMIC DNA]</scope>
</reference>